<dbReference type="SUPFAM" id="SSF52402">
    <property type="entry name" value="Adenine nucleotide alpha hydrolases-like"/>
    <property type="match status" value="1"/>
</dbReference>
<dbReference type="OrthoDB" id="9804721at2"/>
<dbReference type="CDD" id="cd00293">
    <property type="entry name" value="USP-like"/>
    <property type="match status" value="1"/>
</dbReference>
<reference evidence="3" key="1">
    <citation type="submission" date="2008-01" db="EMBL/GenBank/DDBJ databases">
        <title>Complete sequence of chromosome of Caulobacter sp. K31.</title>
        <authorList>
            <consortium name="US DOE Joint Genome Institute"/>
            <person name="Copeland A."/>
            <person name="Lucas S."/>
            <person name="Lapidus A."/>
            <person name="Barry K."/>
            <person name="Glavina del Rio T."/>
            <person name="Dalin E."/>
            <person name="Tice H."/>
            <person name="Pitluck S."/>
            <person name="Bruce D."/>
            <person name="Goodwin L."/>
            <person name="Thompson L.S."/>
            <person name="Brettin T."/>
            <person name="Detter J.C."/>
            <person name="Han C."/>
            <person name="Schmutz J."/>
            <person name="Larimer F."/>
            <person name="Land M."/>
            <person name="Hauser L."/>
            <person name="Kyrpides N."/>
            <person name="Kim E."/>
            <person name="Stephens C."/>
            <person name="Richardson P."/>
        </authorList>
    </citation>
    <scope>NUCLEOTIDE SEQUENCE [LARGE SCALE GENOMIC DNA]</scope>
    <source>
        <strain evidence="3">K31</strain>
    </source>
</reference>
<dbReference type="PRINTS" id="PR01438">
    <property type="entry name" value="UNVRSLSTRESS"/>
</dbReference>
<dbReference type="eggNOG" id="COG0589">
    <property type="taxonomic scope" value="Bacteria"/>
</dbReference>
<evidence type="ECO:0000259" key="2">
    <source>
        <dbReference type="Pfam" id="PF00582"/>
    </source>
</evidence>
<protein>
    <submittedName>
        <fullName evidence="3">UspA domain protein</fullName>
    </submittedName>
</protein>
<gene>
    <name evidence="3" type="ordered locus">Caul_4215</name>
</gene>
<dbReference type="Gene3D" id="3.40.50.12370">
    <property type="match status" value="1"/>
</dbReference>
<dbReference type="InterPro" id="IPR006016">
    <property type="entry name" value="UspA"/>
</dbReference>
<dbReference type="AlphaFoldDB" id="B0SYH2"/>
<dbReference type="STRING" id="366602.Caul_4215"/>
<accession>B0SYH2</accession>
<dbReference type="EMBL" id="CP000927">
    <property type="protein sequence ID" value="ABZ73339.1"/>
    <property type="molecule type" value="Genomic_DNA"/>
</dbReference>
<evidence type="ECO:0000256" key="1">
    <source>
        <dbReference type="ARBA" id="ARBA00008791"/>
    </source>
</evidence>
<sequence>MRFRDILLQIDSYPATTPHETIEAAIGFAKALDAGIAILALQVDIPLSRNFITEALVGLAGLEQEWEAASLAGCREALRRFELAATAAGVFAGAEIGRINLFKVDDTLVRRVRTRDLCLTSLAERFEEQVEWVRRAIFESGRPVLVMGGHPILSAGRIGDVAVAWDGTRSAARALADALPILERARAVRIVTFINEKEAARPGLAAEAARHLATHGVQAAIDEIDASGQRIGRAIDAYLEQRPADILVMGASGHAPVLDFVMGGATDHVLRNPPTALLLSH</sequence>
<name>B0SYH2_CAUSK</name>
<dbReference type="KEGG" id="cak:Caul_4215"/>
<dbReference type="InterPro" id="IPR006015">
    <property type="entry name" value="Universal_stress_UspA"/>
</dbReference>
<dbReference type="HOGENOM" id="CLU_049301_5_2_5"/>
<proteinExistence type="inferred from homology"/>
<organism evidence="3">
    <name type="scientific">Caulobacter sp. (strain K31)</name>
    <dbReference type="NCBI Taxonomy" id="366602"/>
    <lineage>
        <taxon>Bacteria</taxon>
        <taxon>Pseudomonadati</taxon>
        <taxon>Pseudomonadota</taxon>
        <taxon>Alphaproteobacteria</taxon>
        <taxon>Caulobacterales</taxon>
        <taxon>Caulobacteraceae</taxon>
        <taxon>Caulobacter</taxon>
    </lineage>
</organism>
<dbReference type="Pfam" id="PF00582">
    <property type="entry name" value="Usp"/>
    <property type="match status" value="1"/>
</dbReference>
<evidence type="ECO:0000313" key="3">
    <source>
        <dbReference type="EMBL" id="ABZ73339.1"/>
    </source>
</evidence>
<comment type="similarity">
    <text evidence="1">Belongs to the universal stress protein A family.</text>
</comment>
<feature type="domain" description="UspA" evidence="2">
    <location>
        <begin position="161"/>
        <end position="278"/>
    </location>
</feature>